<dbReference type="AlphaFoldDB" id="X6MDJ9"/>
<accession>X6MDJ9</accession>
<dbReference type="Proteomes" id="UP000023152">
    <property type="component" value="Unassembled WGS sequence"/>
</dbReference>
<dbReference type="EMBL" id="ASPP01021868">
    <property type="protein sequence ID" value="ETO11944.1"/>
    <property type="molecule type" value="Genomic_DNA"/>
</dbReference>
<evidence type="ECO:0000313" key="2">
    <source>
        <dbReference type="Proteomes" id="UP000023152"/>
    </source>
</evidence>
<organism evidence="1 2">
    <name type="scientific">Reticulomyxa filosa</name>
    <dbReference type="NCBI Taxonomy" id="46433"/>
    <lineage>
        <taxon>Eukaryota</taxon>
        <taxon>Sar</taxon>
        <taxon>Rhizaria</taxon>
        <taxon>Retaria</taxon>
        <taxon>Foraminifera</taxon>
        <taxon>Monothalamids</taxon>
        <taxon>Reticulomyxidae</taxon>
        <taxon>Reticulomyxa</taxon>
    </lineage>
</organism>
<reference evidence="1 2" key="1">
    <citation type="journal article" date="2013" name="Curr. Biol.">
        <title>The Genome of the Foraminiferan Reticulomyxa filosa.</title>
        <authorList>
            <person name="Glockner G."/>
            <person name="Hulsmann N."/>
            <person name="Schleicher M."/>
            <person name="Noegel A.A."/>
            <person name="Eichinger L."/>
            <person name="Gallinger C."/>
            <person name="Pawlowski J."/>
            <person name="Sierra R."/>
            <person name="Euteneuer U."/>
            <person name="Pillet L."/>
            <person name="Moustafa A."/>
            <person name="Platzer M."/>
            <person name="Groth M."/>
            <person name="Szafranski K."/>
            <person name="Schliwa M."/>
        </authorList>
    </citation>
    <scope>NUCLEOTIDE SEQUENCE [LARGE SCALE GENOMIC DNA]</scope>
</reference>
<sequence length="255" mass="29222">MKKHFRNVTARVFHKTSINARAINQKHIKHFNQYWCSGRTQNKIFVPGQHFITKYGPSVFFLMFLSIVSNKQTTIKKKCIKAYVGSNKLDTYALQRSGHSNLQTSWKETVQKDLKGLFLPLFAIGSYQHITVDTKEQLNTFRLVFQRDVQGPYLRHVITPALVKRSKEKFGCEIDGMRSGVLFLEGLAGLELKQGEELLFICDHRENKKVLTVLHVNQKQEIHTIIVVESDILVDSIEHVFGGEKSSLVKFTATS</sequence>
<name>X6MDJ9_RETFI</name>
<protein>
    <submittedName>
        <fullName evidence="1">Uncharacterized protein</fullName>
    </submittedName>
</protein>
<gene>
    <name evidence="1" type="ORF">RFI_25432</name>
</gene>
<proteinExistence type="predicted"/>
<evidence type="ECO:0000313" key="1">
    <source>
        <dbReference type="EMBL" id="ETO11944.1"/>
    </source>
</evidence>
<keyword evidence="2" id="KW-1185">Reference proteome</keyword>
<comment type="caution">
    <text evidence="1">The sequence shown here is derived from an EMBL/GenBank/DDBJ whole genome shotgun (WGS) entry which is preliminary data.</text>
</comment>